<evidence type="ECO:0000256" key="1">
    <source>
        <dbReference type="ARBA" id="ARBA00006082"/>
    </source>
</evidence>
<comment type="similarity">
    <text evidence="1">Belongs to the DNA mismatch repair MutL/HexB family.</text>
</comment>
<dbReference type="GO" id="GO:0032389">
    <property type="term" value="C:MutLalpha complex"/>
    <property type="evidence" value="ECO:0007669"/>
    <property type="project" value="TreeGrafter"/>
</dbReference>
<name>A0A2T3YWH3_TRIA4</name>
<dbReference type="Gene3D" id="3.30.230.10">
    <property type="match status" value="1"/>
</dbReference>
<dbReference type="PANTHER" id="PTHR10073">
    <property type="entry name" value="DNA MISMATCH REPAIR PROTEIN MLH, PMS, MUTL"/>
    <property type="match status" value="1"/>
</dbReference>
<gene>
    <name evidence="5" type="ORF">M441DRAFT_72973</name>
</gene>
<dbReference type="FunFam" id="3.30.565.10:FF:000017">
    <property type="entry name" value="PMS1 homolog 1, mismatch repair system component"/>
    <property type="match status" value="1"/>
</dbReference>
<dbReference type="Gene3D" id="3.30.565.10">
    <property type="entry name" value="Histidine kinase-like ATPase, C-terminal domain"/>
    <property type="match status" value="1"/>
</dbReference>
<dbReference type="GO" id="GO:0030983">
    <property type="term" value="F:mismatched DNA binding"/>
    <property type="evidence" value="ECO:0007669"/>
    <property type="project" value="InterPro"/>
</dbReference>
<evidence type="ECO:0000313" key="6">
    <source>
        <dbReference type="Proteomes" id="UP000240493"/>
    </source>
</evidence>
<feature type="domain" description="DNA mismatch repair protein S5" evidence="4">
    <location>
        <begin position="217"/>
        <end position="363"/>
    </location>
</feature>
<dbReference type="InterPro" id="IPR038973">
    <property type="entry name" value="MutL/Mlh/Pms-like"/>
</dbReference>
<sequence>MPISALPQSTIRSLGSSVIITTPCDVVKELIDNAIDAGASFIEVAVSSNYLDTIRVRDDGHGIDVDDFDALGRRAHTSKLKAFNEIGSRARESLGFRGEALAAMNTFATISITTRTTSDVVATRLQLKRAVGGSENRCPTSAPVGTTVQVTKLFDTLPARKQYSLRNSAKYIKSTKDLFKAYVLARPDLRLSFKILGEAVGGWSYAPACAAEINEATLQIFGKALANSCIHVSRNSACDQAAFTQASQEATEDFILEAFMPKTGFDLPAVKGKGLYLSVDSRPLSSTCDIAKKITAIFKNHLNRVTGSNESCTSVSNPFLRLNIRCPAHSYDANVTPLKDEVVFGDENKITASFEGLCQRIYSERFMAEPFLSSKSSRSEEEAGDSKSHIENSGNMHTKDLNIFSGISQGDHLTDQVTALLPLPREPDSQNGVSLTKMRTSKIVNMSRINSNSTDEDCTINSVDIQVPVSLMAASQISPGRRPQVPRISASENIERYLLSRKNEGFKIATDETATRKSDLQTGPPESPPGIFNRKPLQPLTESMLNAMNGQPDSESDVSSAEPEMLTLDDNTERTINANAREERAQQISPVPTPSSPDHEPLALRSPRQLRSVAEWLTPPSSGPLRNVRLSNSSFRPQQRTTARDSPTGNVAVRPWPRAPQSGRTIPFILPGENRNRRRLTHNETIEQEVDIPRDNPRETRAQLYFQGVQGLNRQQDRTTNAFELASQLDTTRRPVSHKNFFSHEPGHHSHIIQTSLLDSQYSGDIPSSRRAQEVLNARDNLSATPQRDIRPSIEASVCGDSQNRAPFRNTHGKLEDPRLYLIKRRRSQARHGIARRLSSRRLPLEVTPIHLAMQSSSTSRRLSLRRVKTLARQTRLQGYDIVPGDWGNAITFKSMEEAGKVESRLQDAVDSWKQTQNQAIEVEYKLRSAAKGKNPAFTDQ</sequence>
<dbReference type="AlphaFoldDB" id="A0A2T3YWH3"/>
<dbReference type="GO" id="GO:0006298">
    <property type="term" value="P:mismatch repair"/>
    <property type="evidence" value="ECO:0007669"/>
    <property type="project" value="InterPro"/>
</dbReference>
<feature type="region of interest" description="Disordered" evidence="3">
    <location>
        <begin position="582"/>
        <end position="602"/>
    </location>
</feature>
<feature type="region of interest" description="Disordered" evidence="3">
    <location>
        <begin position="510"/>
        <end position="536"/>
    </location>
</feature>
<feature type="compositionally biased region" description="Polar residues" evidence="3">
    <location>
        <begin position="629"/>
        <end position="649"/>
    </location>
</feature>
<reference evidence="5 6" key="1">
    <citation type="submission" date="2016-07" db="EMBL/GenBank/DDBJ databases">
        <title>Multiple horizontal gene transfer events from other fungi enriched the ability of initially mycotrophic Trichoderma (Ascomycota) to feed on dead plant biomass.</title>
        <authorList>
            <consortium name="DOE Joint Genome Institute"/>
            <person name="Aerts A."/>
            <person name="Atanasova L."/>
            <person name="Chenthamara K."/>
            <person name="Zhang J."/>
            <person name="Grujic M."/>
            <person name="Henrissat B."/>
            <person name="Kuo A."/>
            <person name="Salamov A."/>
            <person name="Lipzen A."/>
            <person name="Labutti K."/>
            <person name="Barry K."/>
            <person name="Miao Y."/>
            <person name="Rahimi M.J."/>
            <person name="Shen Q."/>
            <person name="Grigoriev I.V."/>
            <person name="Kubicek C.P."/>
            <person name="Druzhinina I.S."/>
        </authorList>
    </citation>
    <scope>NUCLEOTIDE SEQUENCE [LARGE SCALE GENOMIC DNA]</scope>
    <source>
        <strain evidence="5 6">CBS 433.97</strain>
    </source>
</reference>
<feature type="region of interest" description="Disordered" evidence="3">
    <location>
        <begin position="617"/>
        <end position="669"/>
    </location>
</feature>
<dbReference type="PROSITE" id="PS00058">
    <property type="entry name" value="DNA_MISMATCH_REPAIR_1"/>
    <property type="match status" value="1"/>
</dbReference>
<evidence type="ECO:0000256" key="2">
    <source>
        <dbReference type="ARBA" id="ARBA00022763"/>
    </source>
</evidence>
<dbReference type="InterPro" id="IPR002099">
    <property type="entry name" value="MutL/Mlh/PMS"/>
</dbReference>
<keyword evidence="2" id="KW-0227">DNA damage</keyword>
<dbReference type="SUPFAM" id="SSF54211">
    <property type="entry name" value="Ribosomal protein S5 domain 2-like"/>
    <property type="match status" value="1"/>
</dbReference>
<dbReference type="SMART" id="SM01340">
    <property type="entry name" value="DNA_mis_repair"/>
    <property type="match status" value="1"/>
</dbReference>
<dbReference type="GO" id="GO:0140664">
    <property type="term" value="F:ATP-dependent DNA damage sensor activity"/>
    <property type="evidence" value="ECO:0007669"/>
    <property type="project" value="InterPro"/>
</dbReference>
<dbReference type="InterPro" id="IPR014721">
    <property type="entry name" value="Ribsml_uS5_D2-typ_fold_subgr"/>
</dbReference>
<dbReference type="SUPFAM" id="SSF55874">
    <property type="entry name" value="ATPase domain of HSP90 chaperone/DNA topoisomerase II/histidine kinase"/>
    <property type="match status" value="1"/>
</dbReference>
<accession>A0A2T3YWH3</accession>
<dbReference type="OrthoDB" id="10263226at2759"/>
<feature type="compositionally biased region" description="Basic and acidic residues" evidence="3">
    <location>
        <begin position="377"/>
        <end position="390"/>
    </location>
</feature>
<feature type="compositionally biased region" description="Basic and acidic residues" evidence="3">
    <location>
        <begin position="510"/>
        <end position="519"/>
    </location>
</feature>
<proteinExistence type="inferred from homology"/>
<keyword evidence="6" id="KW-1185">Reference proteome</keyword>
<evidence type="ECO:0000259" key="4">
    <source>
        <dbReference type="SMART" id="SM01340"/>
    </source>
</evidence>
<dbReference type="GO" id="GO:0005524">
    <property type="term" value="F:ATP binding"/>
    <property type="evidence" value="ECO:0007669"/>
    <property type="project" value="InterPro"/>
</dbReference>
<dbReference type="InterPro" id="IPR036890">
    <property type="entry name" value="HATPase_C_sf"/>
</dbReference>
<protein>
    <recommendedName>
        <fullName evidence="4">DNA mismatch repair protein S5 domain-containing protein</fullName>
    </recommendedName>
</protein>
<dbReference type="InterPro" id="IPR014762">
    <property type="entry name" value="DNA_mismatch_repair_CS"/>
</dbReference>
<dbReference type="NCBIfam" id="TIGR00585">
    <property type="entry name" value="mutl"/>
    <property type="match status" value="1"/>
</dbReference>
<dbReference type="GO" id="GO:0016887">
    <property type="term" value="F:ATP hydrolysis activity"/>
    <property type="evidence" value="ECO:0007669"/>
    <property type="project" value="InterPro"/>
</dbReference>
<evidence type="ECO:0000313" key="5">
    <source>
        <dbReference type="EMBL" id="PTB36909.1"/>
    </source>
</evidence>
<evidence type="ECO:0000256" key="3">
    <source>
        <dbReference type="SAM" id="MobiDB-lite"/>
    </source>
</evidence>
<dbReference type="STRING" id="1042311.A0A2T3YWH3"/>
<feature type="region of interest" description="Disordered" evidence="3">
    <location>
        <begin position="373"/>
        <end position="396"/>
    </location>
</feature>
<dbReference type="InterPro" id="IPR020568">
    <property type="entry name" value="Ribosomal_Su5_D2-typ_SF"/>
</dbReference>
<dbReference type="PANTHER" id="PTHR10073:SF41">
    <property type="entry name" value="MISMATCH REPAIR PROTEIN, PUTATIVE (AFU_ORTHOLOGUE AFUA_8G05820)-RELATED"/>
    <property type="match status" value="1"/>
</dbReference>
<dbReference type="GO" id="GO:0061982">
    <property type="term" value="P:meiosis I cell cycle process"/>
    <property type="evidence" value="ECO:0007669"/>
    <property type="project" value="UniProtKB-ARBA"/>
</dbReference>
<dbReference type="Pfam" id="PF01119">
    <property type="entry name" value="DNA_mis_repair"/>
    <property type="match status" value="1"/>
</dbReference>
<organism evidence="5 6">
    <name type="scientific">Trichoderma asperellum (strain ATCC 204424 / CBS 433.97 / NBRC 101777)</name>
    <dbReference type="NCBI Taxonomy" id="1042311"/>
    <lineage>
        <taxon>Eukaryota</taxon>
        <taxon>Fungi</taxon>
        <taxon>Dikarya</taxon>
        <taxon>Ascomycota</taxon>
        <taxon>Pezizomycotina</taxon>
        <taxon>Sordariomycetes</taxon>
        <taxon>Hypocreomycetidae</taxon>
        <taxon>Hypocreales</taxon>
        <taxon>Hypocreaceae</taxon>
        <taxon>Trichoderma</taxon>
    </lineage>
</organism>
<dbReference type="InterPro" id="IPR013507">
    <property type="entry name" value="DNA_mismatch_S5_2-like"/>
</dbReference>
<dbReference type="EMBL" id="KZ679269">
    <property type="protein sequence ID" value="PTB36909.1"/>
    <property type="molecule type" value="Genomic_DNA"/>
</dbReference>
<dbReference type="Pfam" id="PF13589">
    <property type="entry name" value="HATPase_c_3"/>
    <property type="match status" value="1"/>
</dbReference>
<dbReference type="Proteomes" id="UP000240493">
    <property type="component" value="Unassembled WGS sequence"/>
</dbReference>